<name>A0A6U1PGM4_9STRA</name>
<evidence type="ECO:0000313" key="2">
    <source>
        <dbReference type="EMBL" id="CAD9868819.1"/>
    </source>
</evidence>
<reference evidence="2" key="1">
    <citation type="submission" date="2021-01" db="EMBL/GenBank/DDBJ databases">
        <authorList>
            <person name="Corre E."/>
            <person name="Pelletier E."/>
            <person name="Niang G."/>
            <person name="Scheremetjew M."/>
            <person name="Finn R."/>
            <person name="Kale V."/>
            <person name="Holt S."/>
            <person name="Cochrane G."/>
            <person name="Meng A."/>
            <person name="Brown T."/>
            <person name="Cohen L."/>
        </authorList>
    </citation>
    <scope>NUCLEOTIDE SEQUENCE</scope>
    <source>
        <strain evidence="2">CCMP1661</strain>
    </source>
</reference>
<gene>
    <name evidence="1" type="ORF">FJAP1339_LOCUS8786</name>
    <name evidence="2" type="ORF">FJAP1339_LOCUS8787</name>
</gene>
<dbReference type="EMBL" id="HBHR01017515">
    <property type="protein sequence ID" value="CAD9868817.1"/>
    <property type="molecule type" value="Transcribed_RNA"/>
</dbReference>
<proteinExistence type="predicted"/>
<evidence type="ECO:0000313" key="1">
    <source>
        <dbReference type="EMBL" id="CAD9868817.1"/>
    </source>
</evidence>
<dbReference type="EMBL" id="HBHR01017516">
    <property type="protein sequence ID" value="CAD9868819.1"/>
    <property type="molecule type" value="Transcribed_RNA"/>
</dbReference>
<accession>A0A6U1PGM4</accession>
<organism evidence="2">
    <name type="scientific">Fibrocapsa japonica</name>
    <dbReference type="NCBI Taxonomy" id="94617"/>
    <lineage>
        <taxon>Eukaryota</taxon>
        <taxon>Sar</taxon>
        <taxon>Stramenopiles</taxon>
        <taxon>Ochrophyta</taxon>
        <taxon>Raphidophyceae</taxon>
        <taxon>Chattonellales</taxon>
        <taxon>Chattonellaceae</taxon>
        <taxon>Fibrocapsa</taxon>
    </lineage>
</organism>
<protein>
    <submittedName>
        <fullName evidence="2">Uncharacterized protein</fullName>
    </submittedName>
</protein>
<sequence length="205" mass="23998">MTRQAVQESGVPARTGELCNPALTSNTQTDRCAAAAEQKTTVNTCPQQVCKKRSRSSCNSNSPPRTLTIEYWDRTDDCINKKWDHMDFIDANFDSRENFILETALLNRDHMLEPNMFPYDTPEDILHWTMWCRWEMSEEELIKYVENWMKKYPYIVEWNYDDNAGERSIDLYHVHVYFRVVPNASVCKVGNGDVYGISAKKHRKQ</sequence>
<dbReference type="AlphaFoldDB" id="A0A6U1PGM4"/>